<organism evidence="2 3">
    <name type="scientific">Jimgerdemannia flammicorona</name>
    <dbReference type="NCBI Taxonomy" id="994334"/>
    <lineage>
        <taxon>Eukaryota</taxon>
        <taxon>Fungi</taxon>
        <taxon>Fungi incertae sedis</taxon>
        <taxon>Mucoromycota</taxon>
        <taxon>Mucoromycotina</taxon>
        <taxon>Endogonomycetes</taxon>
        <taxon>Endogonales</taxon>
        <taxon>Endogonaceae</taxon>
        <taxon>Jimgerdemannia</taxon>
    </lineage>
</organism>
<dbReference type="SUPFAM" id="SSF81383">
    <property type="entry name" value="F-box domain"/>
    <property type="match status" value="1"/>
</dbReference>
<reference evidence="2 3" key="1">
    <citation type="journal article" date="2018" name="New Phytol.">
        <title>Phylogenomics of Endogonaceae and evolution of mycorrhizas within Mucoromycota.</title>
        <authorList>
            <person name="Chang Y."/>
            <person name="Desiro A."/>
            <person name="Na H."/>
            <person name="Sandor L."/>
            <person name="Lipzen A."/>
            <person name="Clum A."/>
            <person name="Barry K."/>
            <person name="Grigoriev I.V."/>
            <person name="Martin F.M."/>
            <person name="Stajich J.E."/>
            <person name="Smith M.E."/>
            <person name="Bonito G."/>
            <person name="Spatafora J.W."/>
        </authorList>
    </citation>
    <scope>NUCLEOTIDE SEQUENCE [LARGE SCALE GENOMIC DNA]</scope>
    <source>
        <strain evidence="2 3">GMNB39</strain>
    </source>
</reference>
<keyword evidence="3" id="KW-1185">Reference proteome</keyword>
<dbReference type="EMBL" id="RBNI01013359">
    <property type="protein sequence ID" value="RUP33376.1"/>
    <property type="molecule type" value="Genomic_DNA"/>
</dbReference>
<evidence type="ECO:0000313" key="3">
    <source>
        <dbReference type="Proteomes" id="UP000268093"/>
    </source>
</evidence>
<gene>
    <name evidence="2" type="ORF">BC936DRAFT_138560</name>
</gene>
<name>A0A433C4A4_9FUNG</name>
<dbReference type="OrthoDB" id="3219396at2759"/>
<dbReference type="AlphaFoldDB" id="A0A433C4A4"/>
<dbReference type="InterPro" id="IPR036047">
    <property type="entry name" value="F-box-like_dom_sf"/>
</dbReference>
<evidence type="ECO:0000313" key="2">
    <source>
        <dbReference type="EMBL" id="RUP33376.1"/>
    </source>
</evidence>
<proteinExistence type="predicted"/>
<dbReference type="Pfam" id="PF12937">
    <property type="entry name" value="F-box-like"/>
    <property type="match status" value="1"/>
</dbReference>
<protein>
    <recommendedName>
        <fullName evidence="1">F-box domain-containing protein</fullName>
    </recommendedName>
</protein>
<sequence>MSLSILPPELLRHIFSFLRPESHIHPTFAFTNNDLYQCSLVCSTWRSNAFPFLFYHLDIRFDNRLFVKQLHFLSTFSSPDCATQAPHPYSPHIRTIHLNFHHNCLQLNLSCASSLALTLLRPLTPTQLVEVTIDCDERPCSCDASCLTACITQLASSLRRLQSCHITYCSFGTLMSVLDPVFAALPEQSLQEISIRYLSRTHKRNPPPIPSSPDQYPDLARLRNIHAASFIGLRWPPEVLACALRVWGEGLRDLSVVASPGLVEPVVLEALRDACPSLEPTDIDSSSGHLTGVMRRNRVSVSC</sequence>
<evidence type="ECO:0000259" key="1">
    <source>
        <dbReference type="Pfam" id="PF12937"/>
    </source>
</evidence>
<dbReference type="Gene3D" id="1.20.1280.50">
    <property type="match status" value="1"/>
</dbReference>
<dbReference type="Proteomes" id="UP000268093">
    <property type="component" value="Unassembled WGS sequence"/>
</dbReference>
<dbReference type="InterPro" id="IPR001810">
    <property type="entry name" value="F-box_dom"/>
</dbReference>
<feature type="domain" description="F-box" evidence="1">
    <location>
        <begin position="4"/>
        <end position="60"/>
    </location>
</feature>
<accession>A0A433C4A4</accession>
<comment type="caution">
    <text evidence="2">The sequence shown here is derived from an EMBL/GenBank/DDBJ whole genome shotgun (WGS) entry which is preliminary data.</text>
</comment>